<evidence type="ECO:0000313" key="3">
    <source>
        <dbReference type="Proteomes" id="UP001140949"/>
    </source>
</evidence>
<gene>
    <name evidence="2" type="ORF">M6B38_119220</name>
</gene>
<keyword evidence="3" id="KW-1185">Reference proteome</keyword>
<feature type="region of interest" description="Disordered" evidence="1">
    <location>
        <begin position="1"/>
        <end position="39"/>
    </location>
</feature>
<comment type="caution">
    <text evidence="2">The sequence shown here is derived from an EMBL/GenBank/DDBJ whole genome shotgun (WGS) entry which is preliminary data.</text>
</comment>
<protein>
    <submittedName>
        <fullName evidence="2">Polyadenylate-binding protein 8-like</fullName>
    </submittedName>
</protein>
<evidence type="ECO:0000256" key="1">
    <source>
        <dbReference type="SAM" id="MobiDB-lite"/>
    </source>
</evidence>
<dbReference type="Proteomes" id="UP001140949">
    <property type="component" value="Unassembled WGS sequence"/>
</dbReference>
<name>A0AAX6HK02_IRIPA</name>
<sequence>MRPGGAPMPNFFVPIVQHGQQSQRPGGRRPGGGPVQQEQHRLSMMQQQMLLRGGRVYSYPLGRNMPDVPMYGIAGGKLSVPYDMGVIPIRDAGLSQPIPIGALASAMANASPEQ</sequence>
<organism evidence="2 3">
    <name type="scientific">Iris pallida</name>
    <name type="common">Sweet iris</name>
    <dbReference type="NCBI Taxonomy" id="29817"/>
    <lineage>
        <taxon>Eukaryota</taxon>
        <taxon>Viridiplantae</taxon>
        <taxon>Streptophyta</taxon>
        <taxon>Embryophyta</taxon>
        <taxon>Tracheophyta</taxon>
        <taxon>Spermatophyta</taxon>
        <taxon>Magnoliopsida</taxon>
        <taxon>Liliopsida</taxon>
        <taxon>Asparagales</taxon>
        <taxon>Iridaceae</taxon>
        <taxon>Iridoideae</taxon>
        <taxon>Irideae</taxon>
        <taxon>Iris</taxon>
    </lineage>
</organism>
<accession>A0AAX6HK02</accession>
<proteinExistence type="predicted"/>
<reference evidence="2" key="1">
    <citation type="journal article" date="2023" name="GigaByte">
        <title>Genome assembly of the bearded iris, Iris pallida Lam.</title>
        <authorList>
            <person name="Bruccoleri R.E."/>
            <person name="Oakeley E.J."/>
            <person name="Faust A.M.E."/>
            <person name="Altorfer M."/>
            <person name="Dessus-Babus S."/>
            <person name="Burckhardt D."/>
            <person name="Oertli M."/>
            <person name="Naumann U."/>
            <person name="Petersen F."/>
            <person name="Wong J."/>
        </authorList>
    </citation>
    <scope>NUCLEOTIDE SEQUENCE</scope>
    <source>
        <strain evidence="2">GSM-AAB239-AS_SAM_17_03QT</strain>
    </source>
</reference>
<dbReference type="AlphaFoldDB" id="A0AAX6HK02"/>
<evidence type="ECO:0000313" key="2">
    <source>
        <dbReference type="EMBL" id="KAJ6840941.1"/>
    </source>
</evidence>
<dbReference type="EMBL" id="JANAVB010009039">
    <property type="protein sequence ID" value="KAJ6840941.1"/>
    <property type="molecule type" value="Genomic_DNA"/>
</dbReference>
<reference evidence="2" key="2">
    <citation type="submission" date="2023-04" db="EMBL/GenBank/DDBJ databases">
        <authorList>
            <person name="Bruccoleri R.E."/>
            <person name="Oakeley E.J."/>
            <person name="Faust A.-M."/>
            <person name="Dessus-Babus S."/>
            <person name="Altorfer M."/>
            <person name="Burckhardt D."/>
            <person name="Oertli M."/>
            <person name="Naumann U."/>
            <person name="Petersen F."/>
            <person name="Wong J."/>
        </authorList>
    </citation>
    <scope>NUCLEOTIDE SEQUENCE</scope>
    <source>
        <strain evidence="2">GSM-AAB239-AS_SAM_17_03QT</strain>
        <tissue evidence="2">Leaf</tissue>
    </source>
</reference>